<evidence type="ECO:0000256" key="1">
    <source>
        <dbReference type="SAM" id="SignalP"/>
    </source>
</evidence>
<evidence type="ECO:0000313" key="3">
    <source>
        <dbReference type="Proteomes" id="UP000192511"/>
    </source>
</evidence>
<feature type="chain" id="PRO_5043511141" description="Neurogenic locus notch" evidence="1">
    <location>
        <begin position="28"/>
        <end position="105"/>
    </location>
</feature>
<dbReference type="EMBL" id="NBTX02000004">
    <property type="protein sequence ID" value="PNL61316.1"/>
    <property type="molecule type" value="Genomic_DNA"/>
</dbReference>
<accession>A0AAX0WS40</accession>
<sequence>MKNTHSVSRGIAQLIVFLFLLSPLAGAYAVCCSNHGGVASCNQTTGYQKCKDGTDSPTCTCKKSTSTTTSTKGCCAKHGGVAQCDKATGHLKCKDGTQSPNCTCH</sequence>
<proteinExistence type="predicted"/>
<protein>
    <recommendedName>
        <fullName evidence="4">Neurogenic locus notch</fullName>
    </recommendedName>
</protein>
<dbReference type="Proteomes" id="UP000192511">
    <property type="component" value="Unassembled WGS sequence"/>
</dbReference>
<evidence type="ECO:0008006" key="4">
    <source>
        <dbReference type="Google" id="ProtNLM"/>
    </source>
</evidence>
<name>A0AAX0WS40_9GAMM</name>
<dbReference type="GeneID" id="98066401"/>
<keyword evidence="3" id="KW-1185">Reference proteome</keyword>
<organism evidence="2 3">
    <name type="scientific">Legionella anisa</name>
    <dbReference type="NCBI Taxonomy" id="28082"/>
    <lineage>
        <taxon>Bacteria</taxon>
        <taxon>Pseudomonadati</taxon>
        <taxon>Pseudomonadota</taxon>
        <taxon>Gammaproteobacteria</taxon>
        <taxon>Legionellales</taxon>
        <taxon>Legionellaceae</taxon>
        <taxon>Legionella</taxon>
    </lineage>
</organism>
<keyword evidence="1" id="KW-0732">Signal</keyword>
<dbReference type="RefSeq" id="WP_058388348.1">
    <property type="nucleotide sequence ID" value="NZ_CAAAHR010000070.1"/>
</dbReference>
<dbReference type="AlphaFoldDB" id="A0AAX0WS40"/>
<gene>
    <name evidence="2" type="ORF">A6J39_008865</name>
</gene>
<evidence type="ECO:0000313" key="2">
    <source>
        <dbReference type="EMBL" id="PNL61316.1"/>
    </source>
</evidence>
<reference evidence="2" key="1">
    <citation type="submission" date="2017-12" db="EMBL/GenBank/DDBJ databases">
        <title>FDA dAtabase for Regulatory Grade micrObial Sequences (FDA-ARGOS): Supporting development and validation of Infectious Disease Dx tests.</title>
        <authorList>
            <person name="Kerrigan L."/>
            <person name="Tallon L.J."/>
            <person name="Sadzewicz L."/>
            <person name="Sengamalay N."/>
            <person name="Ott S."/>
            <person name="Godinez A."/>
            <person name="Nagaraj S."/>
            <person name="Vavikolanu K."/>
            <person name="Vyas G."/>
            <person name="Nadendla S."/>
            <person name="Aluvathingal J."/>
            <person name="Sichtig H."/>
        </authorList>
    </citation>
    <scope>NUCLEOTIDE SEQUENCE [LARGE SCALE GENOMIC DNA]</scope>
    <source>
        <strain evidence="2">FDAARGOS_200</strain>
    </source>
</reference>
<comment type="caution">
    <text evidence="2">The sequence shown here is derived from an EMBL/GenBank/DDBJ whole genome shotgun (WGS) entry which is preliminary data.</text>
</comment>
<feature type="signal peptide" evidence="1">
    <location>
        <begin position="1"/>
        <end position="27"/>
    </location>
</feature>